<keyword evidence="1" id="KW-0472">Membrane</keyword>
<reference evidence="2 3" key="1">
    <citation type="submission" date="2014-12" db="EMBL/GenBank/DDBJ databases">
        <authorList>
            <person name="Neuveglise Cecile"/>
        </authorList>
    </citation>
    <scope>NUCLEOTIDE SEQUENCE [LARGE SCALE GENOMIC DNA]</scope>
    <source>
        <strain evidence="2 3">CBS 12615</strain>
    </source>
</reference>
<dbReference type="Proteomes" id="UP000054304">
    <property type="component" value="Unassembled WGS sequence"/>
</dbReference>
<feature type="transmembrane region" description="Helical" evidence="1">
    <location>
        <begin position="48"/>
        <end position="67"/>
    </location>
</feature>
<accession>A0A0C7N289</accession>
<keyword evidence="3" id="KW-1185">Reference proteome</keyword>
<dbReference type="HOGENOM" id="CLU_692743_0_0_1"/>
<evidence type="ECO:0000313" key="2">
    <source>
        <dbReference type="EMBL" id="CEP62067.1"/>
    </source>
</evidence>
<dbReference type="OrthoDB" id="4036062at2759"/>
<proteinExistence type="predicted"/>
<keyword evidence="1" id="KW-0812">Transmembrane</keyword>
<sequence length="377" mass="44335">MSSSRSPFDEKAKDLDAPDGKGKLPVKCFRSPPTYHFYELCKWRRYQIAVTMCFSLFLAAATLLSLYLTRWLYMALLYCSLCFWTLFLLTLYMSKVIENKKSAISKLQRKELCRRILTQRPGLDLAKLDPIVADLNKFLNKERLWRTPYFFYSSASFINRFRLCVYLPLKSGNFDDDVEIAMLLDAAKAWEKSVYDPEHLNEKREQVFDENVDYGKLPRDIYRSKLWWFLRINAKSVVAMSFAITLLAAVGFFSSKWKHCCSFIFLLMDSVRSFYDRGVNMTLETTIKLMEAVDYYEPGDDNSKWDEIAKQINYDLKQKKNISKQDLFFDGENCRQIFWSKLSLIIADRKQRQPELIPFAHKLMSKFGWSDEEIAAV</sequence>
<evidence type="ECO:0000256" key="1">
    <source>
        <dbReference type="SAM" id="Phobius"/>
    </source>
</evidence>
<dbReference type="EMBL" id="LN736363">
    <property type="protein sequence ID" value="CEP62067.1"/>
    <property type="molecule type" value="Genomic_DNA"/>
</dbReference>
<evidence type="ECO:0000313" key="3">
    <source>
        <dbReference type="Proteomes" id="UP000054304"/>
    </source>
</evidence>
<dbReference type="Pfam" id="PF00674">
    <property type="entry name" value="DUP"/>
    <property type="match status" value="2"/>
</dbReference>
<protein>
    <submittedName>
        <fullName evidence="2">LALA0S04e07008g1_1</fullName>
    </submittedName>
</protein>
<gene>
    <name evidence="2" type="ORF">LALA0_S04e07008g</name>
</gene>
<dbReference type="InterPro" id="IPR001142">
    <property type="entry name" value="DUP/COS"/>
</dbReference>
<organism evidence="2 3">
    <name type="scientific">Lachancea lanzarotensis</name>
    <dbReference type="NCBI Taxonomy" id="1245769"/>
    <lineage>
        <taxon>Eukaryota</taxon>
        <taxon>Fungi</taxon>
        <taxon>Dikarya</taxon>
        <taxon>Ascomycota</taxon>
        <taxon>Saccharomycotina</taxon>
        <taxon>Saccharomycetes</taxon>
        <taxon>Saccharomycetales</taxon>
        <taxon>Saccharomycetaceae</taxon>
        <taxon>Lachancea</taxon>
    </lineage>
</organism>
<dbReference type="GeneID" id="34685515"/>
<feature type="transmembrane region" description="Helical" evidence="1">
    <location>
        <begin position="73"/>
        <end position="92"/>
    </location>
</feature>
<dbReference type="AlphaFoldDB" id="A0A0C7N289"/>
<feature type="transmembrane region" description="Helical" evidence="1">
    <location>
        <begin position="232"/>
        <end position="253"/>
    </location>
</feature>
<dbReference type="RefSeq" id="XP_022628297.1">
    <property type="nucleotide sequence ID" value="XM_022772876.1"/>
</dbReference>
<name>A0A0C7N289_9SACH</name>
<keyword evidence="1" id="KW-1133">Transmembrane helix</keyword>